<dbReference type="CDD" id="cd06071">
    <property type="entry name" value="Beach"/>
    <property type="match status" value="1"/>
</dbReference>
<feature type="compositionally biased region" description="Polar residues" evidence="4">
    <location>
        <begin position="124"/>
        <end position="133"/>
    </location>
</feature>
<organism evidence="6 7">
    <name type="scientific">Mortierella alpina</name>
    <name type="common">Oleaginous fungus</name>
    <name type="synonym">Mortierella renispora</name>
    <dbReference type="NCBI Taxonomy" id="64518"/>
    <lineage>
        <taxon>Eukaryota</taxon>
        <taxon>Fungi</taxon>
        <taxon>Fungi incertae sedis</taxon>
        <taxon>Mucoromycota</taxon>
        <taxon>Mortierellomycotina</taxon>
        <taxon>Mortierellomycetes</taxon>
        <taxon>Mortierellales</taxon>
        <taxon>Mortierellaceae</taxon>
        <taxon>Mortierella</taxon>
    </lineage>
</organism>
<dbReference type="Gene3D" id="2.130.10.10">
    <property type="entry name" value="YVTN repeat-like/Quinoprotein amine dehydrogenase"/>
    <property type="match status" value="2"/>
</dbReference>
<dbReference type="PROSITE" id="PS50197">
    <property type="entry name" value="BEACH"/>
    <property type="match status" value="1"/>
</dbReference>
<gene>
    <name evidence="6" type="ORF">KVV02_001103</name>
</gene>
<sequence>MFGAGLDAQELTSLIERDLHLQVAFPCFALESTLGHTACCVVQKSWLDQLIKGIATSLCERTAATKDAPSNTSTASSSVGDVNVFINVISKSKSLRQEGWTRTRVFAQAAAKSSPKDKQLPRRSFTTMTSIPPNSDWNLTGEEYIRELLSISEGDDTSKTQDSTAEIQPDYSAFEPIMESENTDNDHSHTFSNGDNTVNGRMQDKNLVEHVLDALYPSTLRYRIVCPSQDDGRISPRLVMMENRDSSKRQAPANIAPATVIIESDNAHYCLSPHRSGGATGLTTLQDLLRFNPGNLNTSLKKGFLVYQLLKAVKGLHDNGIVHGSLKPSNIYIDENLWISLTGIKCSVPYAEGAGPSEAGPYHSGSVIPKEIQEETTVMKWAKGEISNFTYLMIINHAAGRRQGDPNVHPIFPWVTDFRGTTVQHGWRDFSKTKFRLNKGDEQLDVTFDGPIPHHITDILSDITYYVYMARQIPIPVLCQFVRSTYEANEYPSSIERLYEWTPDECIPEFYTDPRIFRSIHSDMPDMALPRWAKTPEDFVRIHREALESDYVSRHLHEWIDLTFGYKLSGQGAIDSKNVALSLFPGQSPSMKHGIVQLFTDPHPQRSNNWSLSKVDFLKSQEKTQTALERASKITKRRSVYRLQNDRAQFVEKVSDLLFRPAAPARSKSLRQQTGSRPTSIVINNYGDRESASSSQIVVSPSSNPLLSPINSTAQDTNLALTSTRPEALVHMIQSEPIDLYKHMTDASFVEELDHFERTFYFGSKYHFLNNMEARARILSDQPALETNNAETRQEDAFEYMQSWDVYCLGDVFKQIYLAEDIPNNSISMADMSQISTTDLNQSRLIPIAVRGTILSMLKDDWKQRSKIGHILRKSIPALAHQSPTISTFVSTPITEIYEFLSMFYVCPECTQMDLANRWIDRICIFEDETFEIALPVFVHLFTNEESRVSALKLFPKLGQRLGVKRTKLFLLKPIVALFETSKPVLPVELFEATLFNEFIRRFGASTFLQQIFPFYLDSLVTDYSHSEAALEDTSSSSSLEAAIDGNDMAIVTPTATEQGSSKKSAQDNIPRLGKIAGNAFVGICRSLGPILTSKHVMRPFSRLSFKDPVSLPLIKDSLSGIAHEFGSTFALVQFSHVMHLVDSSSSSYTTRTSNTLRNFLGMLGALIPHMYDTQLVTELKNGGSELIYRLIEPRPRKTTGRSEAQANARLAVSRDAMDFILHLSFSLSRPDWEKHVAPILQKYFSGFGPETDEMSTRTASAQDIQRNEQMMYAYGQLCSCVGQEAMQSMIPASEAIERLIAARLASKEFGNSPLRSLGSITAQGKFVLTSSSTSFWQQQRDQQAKDLASSKKTPFSTKDLWSATSASMSKALSLFDSTKNRSSSAASINSQGNGLAGLPSATSALTSVSASTSLSNLAASTIASSSTGQSNAPNKEFHSSASSERTKEAQFGNQDSARSPTDILPAGSLSPLLGAAPARKNRQYFGSPGKAKTAARLEQLSNWNRFLSTNQEEMAKSMQFAFNDWKLQGLEGHTSGIRVIAANEYQRVLATGSKDRTVKLWSLDIHRTIENPEYADSGSGCLMTYNGHRRGAVYDLHFATGGGSLGTGDIVASCDGQIHLWEPETGKTIHQFNTGKAPVVTMVPIHRSRYIVAGHVDSTVSFLDSHTHLSLHTWRTTSYLGVTIKAVSTNPVETLIATGFSNGTVSLLEVRTGTLVGSWRASDNEITQIKFYTNDILITSAPADHMVCIWNAQTLSLIKSIRGTSEIVSLELFKDEIITMHHNNSISFTPINDDSLAYTSKFKSSAIRSSISCISILPMNQLLVLGCMEGDLYLYS</sequence>
<dbReference type="PROSITE" id="PS50082">
    <property type="entry name" value="WD_REPEATS_2"/>
    <property type="match status" value="1"/>
</dbReference>
<dbReference type="EMBL" id="JAIFTL010000024">
    <property type="protein sequence ID" value="KAG9326219.1"/>
    <property type="molecule type" value="Genomic_DNA"/>
</dbReference>
<dbReference type="SMART" id="SM00320">
    <property type="entry name" value="WD40"/>
    <property type="match status" value="6"/>
</dbReference>
<accession>A0A9P8ABP7</accession>
<dbReference type="PANTHER" id="PTHR46866">
    <property type="entry name" value="GH12955P"/>
    <property type="match status" value="1"/>
</dbReference>
<dbReference type="Proteomes" id="UP000717515">
    <property type="component" value="Unassembled WGS sequence"/>
</dbReference>
<dbReference type="InterPro" id="IPR011009">
    <property type="entry name" value="Kinase-like_dom_sf"/>
</dbReference>
<dbReference type="InterPro" id="IPR036372">
    <property type="entry name" value="BEACH_dom_sf"/>
</dbReference>
<feature type="repeat" description="WD" evidence="3">
    <location>
        <begin position="1531"/>
        <end position="1572"/>
    </location>
</feature>
<protein>
    <recommendedName>
        <fullName evidence="5">BEACH domain-containing protein</fullName>
    </recommendedName>
</protein>
<dbReference type="InterPro" id="IPR036322">
    <property type="entry name" value="WD40_repeat_dom_sf"/>
</dbReference>
<dbReference type="SMART" id="SM01026">
    <property type="entry name" value="Beach"/>
    <property type="match status" value="1"/>
</dbReference>
<dbReference type="PANTHER" id="PTHR46866:SF1">
    <property type="entry name" value="GH12955P"/>
    <property type="match status" value="1"/>
</dbReference>
<dbReference type="InterPro" id="IPR019775">
    <property type="entry name" value="WD40_repeat_CS"/>
</dbReference>
<dbReference type="PROSITE" id="PS00678">
    <property type="entry name" value="WD_REPEATS_1"/>
    <property type="match status" value="1"/>
</dbReference>
<feature type="region of interest" description="Disordered" evidence="4">
    <location>
        <begin position="111"/>
        <end position="133"/>
    </location>
</feature>
<dbReference type="Gene3D" id="1.10.1540.10">
    <property type="entry name" value="BEACH domain"/>
    <property type="match status" value="1"/>
</dbReference>
<keyword evidence="2" id="KW-0677">Repeat</keyword>
<feature type="domain" description="BEACH" evidence="5">
    <location>
        <begin position="366"/>
        <end position="630"/>
    </location>
</feature>
<dbReference type="SUPFAM" id="SSF56112">
    <property type="entry name" value="Protein kinase-like (PK-like)"/>
    <property type="match status" value="1"/>
</dbReference>
<dbReference type="SUPFAM" id="SSF81837">
    <property type="entry name" value="BEACH domain"/>
    <property type="match status" value="1"/>
</dbReference>
<dbReference type="Gene3D" id="1.10.510.10">
    <property type="entry name" value="Transferase(Phosphotransferase) domain 1"/>
    <property type="match status" value="1"/>
</dbReference>
<reference evidence="6" key="1">
    <citation type="submission" date="2021-07" db="EMBL/GenBank/DDBJ databases">
        <title>Draft genome of Mortierella alpina, strain LL118, isolated from an aspen leaf litter sample.</title>
        <authorList>
            <person name="Yang S."/>
            <person name="Vinatzer B.A."/>
        </authorList>
    </citation>
    <scope>NUCLEOTIDE SEQUENCE</scope>
    <source>
        <strain evidence="6">LL118</strain>
    </source>
</reference>
<evidence type="ECO:0000313" key="6">
    <source>
        <dbReference type="EMBL" id="KAG9326219.1"/>
    </source>
</evidence>
<evidence type="ECO:0000256" key="3">
    <source>
        <dbReference type="PROSITE-ProRule" id="PRU00221"/>
    </source>
</evidence>
<proteinExistence type="predicted"/>
<evidence type="ECO:0000256" key="1">
    <source>
        <dbReference type="ARBA" id="ARBA00022574"/>
    </source>
</evidence>
<dbReference type="InterPro" id="IPR001680">
    <property type="entry name" value="WD40_rpt"/>
</dbReference>
<feature type="compositionally biased region" description="Polar residues" evidence="4">
    <location>
        <begin position="1429"/>
        <end position="1444"/>
    </location>
</feature>
<name>A0A9P8ABP7_MORAP</name>
<evidence type="ECO:0000256" key="2">
    <source>
        <dbReference type="ARBA" id="ARBA00022737"/>
    </source>
</evidence>
<dbReference type="Pfam" id="PF02138">
    <property type="entry name" value="Beach"/>
    <property type="match status" value="1"/>
</dbReference>
<feature type="region of interest" description="Disordered" evidence="4">
    <location>
        <begin position="1424"/>
        <end position="1473"/>
    </location>
</feature>
<evidence type="ECO:0000313" key="7">
    <source>
        <dbReference type="Proteomes" id="UP000717515"/>
    </source>
</evidence>
<evidence type="ECO:0000259" key="5">
    <source>
        <dbReference type="PROSITE" id="PS50197"/>
    </source>
</evidence>
<dbReference type="InterPro" id="IPR000409">
    <property type="entry name" value="BEACH_dom"/>
</dbReference>
<dbReference type="PROSITE" id="PS50294">
    <property type="entry name" value="WD_REPEATS_REGION"/>
    <property type="match status" value="1"/>
</dbReference>
<dbReference type="SUPFAM" id="SSF50978">
    <property type="entry name" value="WD40 repeat-like"/>
    <property type="match status" value="1"/>
</dbReference>
<dbReference type="InterPro" id="IPR015943">
    <property type="entry name" value="WD40/YVTN_repeat-like_dom_sf"/>
</dbReference>
<comment type="caution">
    <text evidence="6">The sequence shown here is derived from an EMBL/GenBank/DDBJ whole genome shotgun (WGS) entry which is preliminary data.</text>
</comment>
<keyword evidence="1 3" id="KW-0853">WD repeat</keyword>
<evidence type="ECO:0000256" key="4">
    <source>
        <dbReference type="SAM" id="MobiDB-lite"/>
    </source>
</evidence>
<dbReference type="Pfam" id="PF00400">
    <property type="entry name" value="WD40"/>
    <property type="match status" value="2"/>
</dbReference>